<keyword evidence="3" id="KW-1185">Reference proteome</keyword>
<accession>A0A103Y8V1</accession>
<gene>
    <name evidence="2" type="ORF">Ccrd_017019</name>
</gene>
<keyword evidence="1" id="KW-0175">Coiled coil</keyword>
<dbReference type="STRING" id="59895.A0A103Y8V1"/>
<proteinExistence type="predicted"/>
<evidence type="ECO:0000313" key="3">
    <source>
        <dbReference type="Proteomes" id="UP000243975"/>
    </source>
</evidence>
<organism evidence="2 3">
    <name type="scientific">Cynara cardunculus var. scolymus</name>
    <name type="common">Globe artichoke</name>
    <name type="synonym">Cynara scolymus</name>
    <dbReference type="NCBI Taxonomy" id="59895"/>
    <lineage>
        <taxon>Eukaryota</taxon>
        <taxon>Viridiplantae</taxon>
        <taxon>Streptophyta</taxon>
        <taxon>Embryophyta</taxon>
        <taxon>Tracheophyta</taxon>
        <taxon>Spermatophyta</taxon>
        <taxon>Magnoliopsida</taxon>
        <taxon>eudicotyledons</taxon>
        <taxon>Gunneridae</taxon>
        <taxon>Pentapetalae</taxon>
        <taxon>asterids</taxon>
        <taxon>campanulids</taxon>
        <taxon>Asterales</taxon>
        <taxon>Asteraceae</taxon>
        <taxon>Carduoideae</taxon>
        <taxon>Cardueae</taxon>
        <taxon>Carduinae</taxon>
        <taxon>Cynara</taxon>
    </lineage>
</organism>
<dbReference type="PANTHER" id="PTHR33566:SF7">
    <property type="entry name" value="DEFECTIVE IN MERISTEM SILENCING 3-RELATED"/>
    <property type="match status" value="1"/>
</dbReference>
<reference evidence="2 3" key="1">
    <citation type="journal article" date="2016" name="Sci. Rep.">
        <title>The genome sequence of the outbreeding globe artichoke constructed de novo incorporating a phase-aware low-pass sequencing strategy of F1 progeny.</title>
        <authorList>
            <person name="Scaglione D."/>
            <person name="Reyes-Chin-Wo S."/>
            <person name="Acquadro A."/>
            <person name="Froenicke L."/>
            <person name="Portis E."/>
            <person name="Beitel C."/>
            <person name="Tirone M."/>
            <person name="Mauro R."/>
            <person name="Lo Monaco A."/>
            <person name="Mauromicale G."/>
            <person name="Faccioli P."/>
            <person name="Cattivelli L."/>
            <person name="Rieseberg L."/>
            <person name="Michelmore R."/>
            <person name="Lanteri S."/>
        </authorList>
    </citation>
    <scope>NUCLEOTIDE SEQUENCE [LARGE SCALE GENOMIC DNA]</scope>
    <source>
        <strain evidence="2">2C</strain>
    </source>
</reference>
<evidence type="ECO:0000256" key="1">
    <source>
        <dbReference type="SAM" id="Coils"/>
    </source>
</evidence>
<dbReference type="OMA" id="FEVICLE"/>
<protein>
    <recommendedName>
        <fullName evidence="4">Defective in meristem silencing 3</fullName>
    </recommendedName>
</protein>
<dbReference type="AlphaFoldDB" id="A0A103Y8V1"/>
<dbReference type="Gramene" id="KVI04657">
    <property type="protein sequence ID" value="KVI04657"/>
    <property type="gene ID" value="Ccrd_017019"/>
</dbReference>
<feature type="coiled-coil region" evidence="1">
    <location>
        <begin position="361"/>
        <end position="388"/>
    </location>
</feature>
<dbReference type="PANTHER" id="PTHR33566">
    <property type="entry name" value="EN/SPM-LIKE TRANSPOSON-RELATED"/>
    <property type="match status" value="1"/>
</dbReference>
<comment type="caution">
    <text evidence="2">The sequence shown here is derived from an EMBL/GenBank/DDBJ whole genome shotgun (WGS) entry which is preliminary data.</text>
</comment>
<dbReference type="Proteomes" id="UP000243975">
    <property type="component" value="Unassembled WGS sequence"/>
</dbReference>
<evidence type="ECO:0000313" key="2">
    <source>
        <dbReference type="EMBL" id="KVI04657.1"/>
    </source>
</evidence>
<evidence type="ECO:0008006" key="4">
    <source>
        <dbReference type="Google" id="ProtNLM"/>
    </source>
</evidence>
<dbReference type="EMBL" id="LEKV01001944">
    <property type="protein sequence ID" value="KVI04657.1"/>
    <property type="molecule type" value="Genomic_DNA"/>
</dbReference>
<name>A0A103Y8V1_CYNCS</name>
<sequence>MYSSNQQMPIRPNVLSVQVPSTMNYVGLNDSSNVARDGVENGTFSQAESLVNPSKKLENDMLLLGKKIKHHEENIKYLRNHKNSFDDAITDMQVTLGKYHSSTGPKIEDEDLSHMQSEEATVGNIMKHENSAAAIWCQLKRHRNQAGHMKDVLGVVATLGKVNDDHLSGLLSEYLGLDNMLALVCMTYDGLKSLESYDKEGSINKNSGLHGLGASMGQTLDGRFNVICLEHVRPYVGEFMPNDPQRRLALRKPALPNGESPAGFIGFAVNMIQIDSAHLYYLTADGNGLRETLFYTLFSRLQVYKTRTDMLQSLPCIFNGAISLDGGMIRSNGVYYLHTRTKEMDVKFAISSGVSYLPENYMEVEKQMKELKWKREKLMEDIQREEAMLAHVKYNFEVKKQEFLVPDASNSSKIDSSIELFLTMAPSAPATQENIIFLKIKRCVDFQVQ</sequence>